<organism evidence="2 3">
    <name type="scientific">Pristionchus mayeri</name>
    <dbReference type="NCBI Taxonomy" id="1317129"/>
    <lineage>
        <taxon>Eukaryota</taxon>
        <taxon>Metazoa</taxon>
        <taxon>Ecdysozoa</taxon>
        <taxon>Nematoda</taxon>
        <taxon>Chromadorea</taxon>
        <taxon>Rhabditida</taxon>
        <taxon>Rhabditina</taxon>
        <taxon>Diplogasteromorpha</taxon>
        <taxon>Diplogasteroidea</taxon>
        <taxon>Neodiplogasteridae</taxon>
        <taxon>Pristionchus</taxon>
    </lineage>
</organism>
<gene>
    <name evidence="2" type="ORF">PMAYCL1PPCAC_16387</name>
</gene>
<dbReference type="EMBL" id="BTRK01000004">
    <property type="protein sequence ID" value="GMR46192.1"/>
    <property type="molecule type" value="Genomic_DNA"/>
</dbReference>
<comment type="caution">
    <text evidence="2">The sequence shown here is derived from an EMBL/GenBank/DDBJ whole genome shotgun (WGS) entry which is preliminary data.</text>
</comment>
<dbReference type="AlphaFoldDB" id="A0AAN5CKR0"/>
<dbReference type="Proteomes" id="UP001328107">
    <property type="component" value="Unassembled WGS sequence"/>
</dbReference>
<evidence type="ECO:0000313" key="3">
    <source>
        <dbReference type="Proteomes" id="UP001328107"/>
    </source>
</evidence>
<proteinExistence type="predicted"/>
<name>A0AAN5CKR0_9BILA</name>
<evidence type="ECO:0000256" key="1">
    <source>
        <dbReference type="SAM" id="Phobius"/>
    </source>
</evidence>
<reference evidence="3" key="1">
    <citation type="submission" date="2022-10" db="EMBL/GenBank/DDBJ databases">
        <title>Genome assembly of Pristionchus species.</title>
        <authorList>
            <person name="Yoshida K."/>
            <person name="Sommer R.J."/>
        </authorList>
    </citation>
    <scope>NUCLEOTIDE SEQUENCE [LARGE SCALE GENOMIC DNA]</scope>
    <source>
        <strain evidence="3">RS5460</strain>
    </source>
</reference>
<accession>A0AAN5CKR0</accession>
<feature type="transmembrane region" description="Helical" evidence="1">
    <location>
        <begin position="53"/>
        <end position="76"/>
    </location>
</feature>
<keyword evidence="1" id="KW-0812">Transmembrane</keyword>
<sequence length="108" mass="11929">EDLPNAMDKLSEPLMIDTTSTAESSSVTRSVPEVPTRPSSFLRVYQHGFHRQMAAALLFAVLRGLEMTCYIVIAAYIYAALDARSSDYMHHLALFCVYSVVLGAAVWA</sequence>
<keyword evidence="1" id="KW-1133">Transmembrane helix</keyword>
<protein>
    <submittedName>
        <fullName evidence="2">Uncharacterized protein</fullName>
    </submittedName>
</protein>
<feature type="non-terminal residue" evidence="2">
    <location>
        <position position="1"/>
    </location>
</feature>
<keyword evidence="1" id="KW-0472">Membrane</keyword>
<feature type="transmembrane region" description="Helical" evidence="1">
    <location>
        <begin position="88"/>
        <end position="107"/>
    </location>
</feature>
<evidence type="ECO:0000313" key="2">
    <source>
        <dbReference type="EMBL" id="GMR46192.1"/>
    </source>
</evidence>
<keyword evidence="3" id="KW-1185">Reference proteome</keyword>